<sequence length="41" mass="4635">MEFLTNASTDQKGLAMNSNVVWISMTDLLLEIESWDFPACI</sequence>
<keyword evidence="2" id="KW-1185">Reference proteome</keyword>
<dbReference type="KEGG" id="vg:40074497"/>
<accession>A0A1L7N0T2</accession>
<evidence type="ECO:0000313" key="1">
    <source>
        <dbReference type="EMBL" id="BAW19076.1"/>
    </source>
</evidence>
<reference evidence="1 2" key="1">
    <citation type="submission" date="2016-12" db="EMBL/GenBank/DDBJ databases">
        <title>Characterization of two jumbo phages RP12 and RP31 infecting the phytopathogen Ralstonia solanacearum.</title>
        <authorList>
            <person name="Kawasaki T."/>
            <person name="Yoshikawa G."/>
            <person name="Ogata H."/>
            <person name="Yamada T."/>
        </authorList>
    </citation>
    <scope>NUCLEOTIDE SEQUENCE [LARGE SCALE GENOMIC DNA]</scope>
    <source>
        <strain evidence="1 2">RP12</strain>
    </source>
</reference>
<evidence type="ECO:0000313" key="2">
    <source>
        <dbReference type="Proteomes" id="UP000222831"/>
    </source>
</evidence>
<organism evidence="1 2">
    <name type="scientific">Ralstonia phage RP12</name>
    <dbReference type="NCBI Taxonomy" id="1923889"/>
    <lineage>
        <taxon>Viruses</taxon>
        <taxon>Duplodnaviria</taxon>
        <taxon>Heunggongvirae</taxon>
        <taxon>Uroviricota</taxon>
        <taxon>Caudoviricetes</taxon>
        <taxon>Chimalliviridae</taxon>
        <taxon>Ripduovirus</taxon>
        <taxon>Ripduovirus RP12</taxon>
    </lineage>
</organism>
<dbReference type="Proteomes" id="UP000222831">
    <property type="component" value="Segment"/>
</dbReference>
<name>A0A1L7N0T2_9CAUD</name>
<dbReference type="RefSeq" id="YP_009598795.1">
    <property type="nucleotide sequence ID" value="NC_041911.1"/>
</dbReference>
<protein>
    <submittedName>
        <fullName evidence="1">Uncharacterized protein</fullName>
    </submittedName>
</protein>
<dbReference type="EMBL" id="AP017924">
    <property type="protein sequence ID" value="BAW19076.1"/>
    <property type="molecule type" value="Genomic_DNA"/>
</dbReference>
<proteinExistence type="predicted"/>
<dbReference type="GeneID" id="40074497"/>